<gene>
    <name evidence="8" type="primary">rpoS</name>
    <name evidence="8" type="ORF">AWOD_II_1179</name>
</gene>
<dbReference type="InterPro" id="IPR007630">
    <property type="entry name" value="RNA_pol_sigma70_r4"/>
</dbReference>
<dbReference type="PATRIC" id="fig|80852.17.peg.3985"/>
<dbReference type="SUPFAM" id="SSF88946">
    <property type="entry name" value="Sigma2 domain of RNA polymerase sigma factors"/>
    <property type="match status" value="1"/>
</dbReference>
<keyword evidence="4 5" id="KW-0804">Transcription</keyword>
<dbReference type="OrthoDB" id="9809557at2"/>
<proteinExistence type="inferred from homology"/>
<dbReference type="Gene3D" id="1.10.10.10">
    <property type="entry name" value="Winged helix-like DNA-binding domain superfamily/Winged helix DNA-binding domain"/>
    <property type="match status" value="2"/>
</dbReference>
<evidence type="ECO:0000259" key="6">
    <source>
        <dbReference type="PROSITE" id="PS00715"/>
    </source>
</evidence>
<dbReference type="InterPro" id="IPR000943">
    <property type="entry name" value="RNA_pol_sigma70"/>
</dbReference>
<dbReference type="STRING" id="80852.AWOD_II_1179"/>
<dbReference type="Pfam" id="PF04545">
    <property type="entry name" value="Sigma70_r4"/>
    <property type="match status" value="1"/>
</dbReference>
<dbReference type="InterPro" id="IPR014284">
    <property type="entry name" value="RNA_pol_sigma-70_dom"/>
</dbReference>
<accession>A0A090IDR0</accession>
<evidence type="ECO:0000313" key="9">
    <source>
        <dbReference type="Proteomes" id="UP000032427"/>
    </source>
</evidence>
<organism evidence="8 9">
    <name type="scientific">Aliivibrio wodanis</name>
    <dbReference type="NCBI Taxonomy" id="80852"/>
    <lineage>
        <taxon>Bacteria</taxon>
        <taxon>Pseudomonadati</taxon>
        <taxon>Pseudomonadota</taxon>
        <taxon>Gammaproteobacteria</taxon>
        <taxon>Vibrionales</taxon>
        <taxon>Vibrionaceae</taxon>
        <taxon>Aliivibrio</taxon>
    </lineage>
</organism>
<dbReference type="InterPro" id="IPR007627">
    <property type="entry name" value="RNA_pol_sigma70_r2"/>
</dbReference>
<keyword evidence="2 5" id="KW-0731">Sigma factor</keyword>
<dbReference type="PANTHER" id="PTHR30603:SF67">
    <property type="entry name" value="RNA POLYMERASE SIGMA FACTOR RPOS"/>
    <property type="match status" value="1"/>
</dbReference>
<dbReference type="InterPro" id="IPR013325">
    <property type="entry name" value="RNA_pol_sigma_r2"/>
</dbReference>
<dbReference type="AlphaFoldDB" id="A0A090IDR0"/>
<keyword evidence="9" id="KW-1185">Reference proteome</keyword>
<evidence type="ECO:0000256" key="5">
    <source>
        <dbReference type="RuleBase" id="RU362124"/>
    </source>
</evidence>
<comment type="similarity">
    <text evidence="5">Belongs to the sigma-70 factor family.</text>
</comment>
<feature type="domain" description="RNA polymerase sigma-70" evidence="7">
    <location>
        <begin position="251"/>
        <end position="277"/>
    </location>
</feature>
<keyword evidence="1 5" id="KW-0805">Transcription regulation</keyword>
<dbReference type="PANTHER" id="PTHR30603">
    <property type="entry name" value="RNA POLYMERASE SIGMA FACTOR RPO"/>
    <property type="match status" value="1"/>
</dbReference>
<dbReference type="EMBL" id="LN554847">
    <property type="protein sequence ID" value="CED57794.1"/>
    <property type="molecule type" value="Genomic_DNA"/>
</dbReference>
<keyword evidence="3 5" id="KW-0238">DNA-binding</keyword>
<dbReference type="NCBIfam" id="TIGR02937">
    <property type="entry name" value="sigma70-ECF"/>
    <property type="match status" value="1"/>
</dbReference>
<evidence type="ECO:0000256" key="1">
    <source>
        <dbReference type="ARBA" id="ARBA00023015"/>
    </source>
</evidence>
<dbReference type="SUPFAM" id="SSF88659">
    <property type="entry name" value="Sigma3 and sigma4 domains of RNA polymerase sigma factors"/>
    <property type="match status" value="2"/>
</dbReference>
<dbReference type="Proteomes" id="UP000032427">
    <property type="component" value="Chromosome 2"/>
</dbReference>
<evidence type="ECO:0000256" key="4">
    <source>
        <dbReference type="ARBA" id="ARBA00023163"/>
    </source>
</evidence>
<protein>
    <recommendedName>
        <fullName evidence="5">RNA polymerase sigma factor</fullName>
    </recommendedName>
</protein>
<dbReference type="InterPro" id="IPR036388">
    <property type="entry name" value="WH-like_DNA-bd_sf"/>
</dbReference>
<name>A0A090IDR0_9GAMM</name>
<evidence type="ECO:0000256" key="2">
    <source>
        <dbReference type="ARBA" id="ARBA00023082"/>
    </source>
</evidence>
<dbReference type="Gene3D" id="1.10.601.10">
    <property type="entry name" value="RNA Polymerase Primary Sigma Factor"/>
    <property type="match status" value="1"/>
</dbReference>
<reference evidence="9" key="1">
    <citation type="submission" date="2014-09" db="EMBL/GenBank/DDBJ databases">
        <authorList>
            <person name="Hjerde E."/>
        </authorList>
    </citation>
    <scope>NUCLEOTIDE SEQUENCE [LARGE SCALE GENOMIC DNA]</scope>
    <source>
        <strain evidence="9">06/09/139</strain>
    </source>
</reference>
<dbReference type="PROSITE" id="PS00716">
    <property type="entry name" value="SIGMA70_2"/>
    <property type="match status" value="1"/>
</dbReference>
<dbReference type="GeneID" id="28543437"/>
<dbReference type="InterPro" id="IPR009042">
    <property type="entry name" value="RNA_pol_sigma70_r1_2"/>
</dbReference>
<dbReference type="GO" id="GO:0006352">
    <property type="term" value="P:DNA-templated transcription initiation"/>
    <property type="evidence" value="ECO:0007669"/>
    <property type="project" value="InterPro"/>
</dbReference>
<dbReference type="GO" id="GO:0016987">
    <property type="term" value="F:sigma factor activity"/>
    <property type="evidence" value="ECO:0007669"/>
    <property type="project" value="UniProtKB-KW"/>
</dbReference>
<dbReference type="InterPro" id="IPR050239">
    <property type="entry name" value="Sigma-70_RNA_pol_init_factors"/>
</dbReference>
<dbReference type="PIRSF" id="PIRSF000770">
    <property type="entry name" value="RNA_pol_sigma-SigE/K"/>
    <property type="match status" value="1"/>
</dbReference>
<evidence type="ECO:0000313" key="8">
    <source>
        <dbReference type="EMBL" id="CED57794.1"/>
    </source>
</evidence>
<comment type="function">
    <text evidence="5">Sigma factors are initiation factors that promote the attachment of RNA polymerase to specific initiation sites and are then released.</text>
</comment>
<sequence>MASVKINDKSDSYVGGDLYSKYLKEINKYQLLSASEELIYSRKYHDGDILSRNILIESNLRLVVKVANKYRGRNQTDLLPLDIIEEGNLGLIKAIDKFDPDLGYRFSTYAVWWIKEAIESALFNHSRTVRLPVHITKELNTYLRASRELSKSLKKEPSISDISKHCGVDAIKVNKIMRLSSGGFMGYSASSDDALPQLIDSCVNKKENNPDNLLSKSNLEDNLSSWLNLLQGREKQIIVNRFGLFDSDIKTLEQLGKELQLSKERVRQIQSETLIKLNSIFIKNKLNDDVVLNF</sequence>
<dbReference type="Pfam" id="PF04542">
    <property type="entry name" value="Sigma70_r2"/>
    <property type="match status" value="1"/>
</dbReference>
<feature type="domain" description="RNA polymerase sigma-70" evidence="6">
    <location>
        <begin position="82"/>
        <end position="95"/>
    </location>
</feature>
<evidence type="ECO:0000259" key="7">
    <source>
        <dbReference type="PROSITE" id="PS00716"/>
    </source>
</evidence>
<dbReference type="PRINTS" id="PR00046">
    <property type="entry name" value="SIGMA70FCT"/>
</dbReference>
<dbReference type="GO" id="GO:0003677">
    <property type="term" value="F:DNA binding"/>
    <property type="evidence" value="ECO:0007669"/>
    <property type="project" value="UniProtKB-KW"/>
</dbReference>
<dbReference type="KEGG" id="awd:AWOD_II_1179"/>
<evidence type="ECO:0000256" key="3">
    <source>
        <dbReference type="ARBA" id="ARBA00023125"/>
    </source>
</evidence>
<dbReference type="PROSITE" id="PS00715">
    <property type="entry name" value="SIGMA70_1"/>
    <property type="match status" value="1"/>
</dbReference>
<dbReference type="InterPro" id="IPR013324">
    <property type="entry name" value="RNA_pol_sigma_r3/r4-like"/>
</dbReference>
<dbReference type="HOGENOM" id="CLU_014793_3_5_6"/>
<dbReference type="Pfam" id="PF00140">
    <property type="entry name" value="Sigma70_r1_2"/>
    <property type="match status" value="1"/>
</dbReference>